<evidence type="ECO:0000259" key="2">
    <source>
        <dbReference type="PROSITE" id="PS50234"/>
    </source>
</evidence>
<organism evidence="4 5">
    <name type="scientific">Humisphaera borealis</name>
    <dbReference type="NCBI Taxonomy" id="2807512"/>
    <lineage>
        <taxon>Bacteria</taxon>
        <taxon>Pseudomonadati</taxon>
        <taxon>Planctomycetota</taxon>
        <taxon>Phycisphaerae</taxon>
        <taxon>Tepidisphaerales</taxon>
        <taxon>Tepidisphaeraceae</taxon>
        <taxon>Humisphaera</taxon>
    </lineage>
</organism>
<proteinExistence type="predicted"/>
<evidence type="ECO:0000259" key="3">
    <source>
        <dbReference type="PROSITE" id="PS51468"/>
    </source>
</evidence>
<sequence length="767" mass="83285">MKLRMKQSRWTRWSVVTLCLIVVPLLGVAVAMSGCGNSESYTGQRLHAEQSREARLQAMAPNMSVPTAGQPTGPSPRRSDSILLPNDDRSRAISDLVPPSSLPAPGEELWVIEKRDIVPAAAGDDLLPRSGALMAKLAPDAPPQEFRPCPLKHTDVKAQIAGYIAAVDVTQQFHNPFGVKIEAVYVFPLPANAAVNEFVMTVGDRKIRGVIREKEQARQIYENARAQGFTAALMVQDRPNVFTQSVANIEPGRQIDINIRYFNTLTYADGWYELAFPTVVGPRFNPPHIRDGIGAVGPGARGTSGQNSEVTYLRPETRTGHDIAIAVDLDAGVNYEELASVNHAVQVQRHDGRRATIALSPHDTLPNKDFVLRWRVAGDKVKTGLIAAIGDDAAIAGNLTRSDGVGRLPSGHFAMMIVPPATLKDLPVQPLEFVFTIDVSGSMSGRPMEQARSAMLHALKRLGPNDRFQVVKFFNEAEQMAPQPVPATPDNINAAMAYVNRMSAGGGTMMLEGMRKSLDFPRDLERTRVVCFLTDGFIGNEGEILGAMHQWIGDARVFSFGVGQSTNRYLLDHMAKMGRGAAAYISLNDNADTAMAAFFDRVRHPAMTDIAVDFGTMNAREIYPRQPGDLLVGRPIILTGKFDGALPAKVLVSGRMNGRTQSVSVPVTAATGLTARALPPIWARGKIADLADEATWRPSFDLPQQIKQVALEYSLMSSFTSFVAVDSSRRTEGKVGISTPVPVPVPDGVWYDTTVGEGAQPPTARRD</sequence>
<dbReference type="SMART" id="SM00609">
    <property type="entry name" value="VIT"/>
    <property type="match status" value="1"/>
</dbReference>
<dbReference type="InterPro" id="IPR013694">
    <property type="entry name" value="VIT"/>
</dbReference>
<dbReference type="PANTHER" id="PTHR45737:SF6">
    <property type="entry name" value="VON WILLEBRAND FACTOR A DOMAIN-CONTAINING PROTEIN 5A"/>
    <property type="match status" value="1"/>
</dbReference>
<dbReference type="Pfam" id="PF13768">
    <property type="entry name" value="VWA_3"/>
    <property type="match status" value="1"/>
</dbReference>
<dbReference type="Proteomes" id="UP000593765">
    <property type="component" value="Chromosome"/>
</dbReference>
<dbReference type="Pfam" id="PF08487">
    <property type="entry name" value="VIT"/>
    <property type="match status" value="1"/>
</dbReference>
<dbReference type="PROSITE" id="PS51257">
    <property type="entry name" value="PROKAR_LIPOPROTEIN"/>
    <property type="match status" value="1"/>
</dbReference>
<evidence type="ECO:0000313" key="4">
    <source>
        <dbReference type="EMBL" id="QOV88908.1"/>
    </source>
</evidence>
<dbReference type="KEGG" id="hbs:IPV69_22185"/>
<dbReference type="Gene3D" id="3.40.50.410">
    <property type="entry name" value="von Willebrand factor, type A domain"/>
    <property type="match status" value="1"/>
</dbReference>
<gene>
    <name evidence="4" type="ORF">IPV69_22185</name>
</gene>
<protein>
    <submittedName>
        <fullName evidence="4">VWA domain-containing protein</fullName>
    </submittedName>
</protein>
<dbReference type="RefSeq" id="WP_206291916.1">
    <property type="nucleotide sequence ID" value="NZ_CP063458.1"/>
</dbReference>
<dbReference type="EMBL" id="CP063458">
    <property type="protein sequence ID" value="QOV88908.1"/>
    <property type="molecule type" value="Genomic_DNA"/>
</dbReference>
<feature type="domain" description="VIT" evidence="3">
    <location>
        <begin position="135"/>
        <end position="263"/>
    </location>
</feature>
<reference evidence="4 5" key="1">
    <citation type="submission" date="2020-10" db="EMBL/GenBank/DDBJ databases">
        <title>Wide distribution of Phycisphaera-like planctomycetes from WD2101 soil group in peatlands and genome analysis of the first cultivated representative.</title>
        <authorList>
            <person name="Dedysh S.N."/>
            <person name="Beletsky A.V."/>
            <person name="Ivanova A."/>
            <person name="Kulichevskaya I.S."/>
            <person name="Suzina N.E."/>
            <person name="Philippov D.A."/>
            <person name="Rakitin A.L."/>
            <person name="Mardanov A.V."/>
            <person name="Ravin N.V."/>
        </authorList>
    </citation>
    <scope>NUCLEOTIDE SEQUENCE [LARGE SCALE GENOMIC DNA]</scope>
    <source>
        <strain evidence="4 5">M1803</strain>
    </source>
</reference>
<dbReference type="PANTHER" id="PTHR45737">
    <property type="entry name" value="VON WILLEBRAND FACTOR A DOMAIN-CONTAINING PROTEIN 5A"/>
    <property type="match status" value="1"/>
</dbReference>
<evidence type="ECO:0000256" key="1">
    <source>
        <dbReference type="SAM" id="MobiDB-lite"/>
    </source>
</evidence>
<accession>A0A7M2WTS0</accession>
<dbReference type="AlphaFoldDB" id="A0A7M2WTS0"/>
<name>A0A7M2WTS0_9BACT</name>
<dbReference type="SMART" id="SM00327">
    <property type="entry name" value="VWA"/>
    <property type="match status" value="1"/>
</dbReference>
<keyword evidence="5" id="KW-1185">Reference proteome</keyword>
<feature type="domain" description="VWFA" evidence="2">
    <location>
        <begin position="432"/>
        <end position="602"/>
    </location>
</feature>
<feature type="region of interest" description="Disordered" evidence="1">
    <location>
        <begin position="63"/>
        <end position="85"/>
    </location>
</feature>
<dbReference type="PROSITE" id="PS50234">
    <property type="entry name" value="VWFA"/>
    <property type="match status" value="1"/>
</dbReference>
<dbReference type="InterPro" id="IPR002035">
    <property type="entry name" value="VWF_A"/>
</dbReference>
<dbReference type="InterPro" id="IPR036465">
    <property type="entry name" value="vWFA_dom_sf"/>
</dbReference>
<evidence type="ECO:0000313" key="5">
    <source>
        <dbReference type="Proteomes" id="UP000593765"/>
    </source>
</evidence>
<dbReference type="SUPFAM" id="SSF53300">
    <property type="entry name" value="vWA-like"/>
    <property type="match status" value="1"/>
</dbReference>
<dbReference type="PROSITE" id="PS51468">
    <property type="entry name" value="VIT"/>
    <property type="match status" value="1"/>
</dbReference>